<evidence type="ECO:0000256" key="2">
    <source>
        <dbReference type="SAM" id="SignalP"/>
    </source>
</evidence>
<comment type="caution">
    <text evidence="3">The sequence shown here is derived from an EMBL/GenBank/DDBJ whole genome shotgun (WGS) entry which is preliminary data.</text>
</comment>
<feature type="chain" id="PRO_5040903606" description="Lipoprotein" evidence="2">
    <location>
        <begin position="18"/>
        <end position="107"/>
    </location>
</feature>
<protein>
    <recommendedName>
        <fullName evidence="5">Lipoprotein</fullName>
    </recommendedName>
</protein>
<evidence type="ECO:0000313" key="3">
    <source>
        <dbReference type="EMBL" id="MCK8787218.1"/>
    </source>
</evidence>
<evidence type="ECO:0008006" key="5">
    <source>
        <dbReference type="Google" id="ProtNLM"/>
    </source>
</evidence>
<dbReference type="RefSeq" id="WP_248669273.1">
    <property type="nucleotide sequence ID" value="NZ_JALPRX010000111.1"/>
</dbReference>
<gene>
    <name evidence="3" type="ORF">M0638_22860</name>
</gene>
<keyword evidence="4" id="KW-1185">Reference proteome</keyword>
<reference evidence="3" key="1">
    <citation type="submission" date="2022-04" db="EMBL/GenBank/DDBJ databases">
        <title>Roseomonas acroporae sp. nov., isolated from coral Acropora digitifera.</title>
        <authorList>
            <person name="Sun H."/>
        </authorList>
    </citation>
    <scope>NUCLEOTIDE SEQUENCE</scope>
    <source>
        <strain evidence="3">NAR14</strain>
    </source>
</reference>
<name>A0A9X1YBR9_9PROT</name>
<sequence>MKRTLLLLVALLPGCRAAPPAAEIVSVNGDNVVVRRGEMAPTLPAYQLAVDRCATVGRLAFPYTRAGGGPNAARMVEETYQCRGPQQGAGSGDGMAAPAPSGSRRGS</sequence>
<proteinExistence type="predicted"/>
<accession>A0A9X1YBR9</accession>
<organism evidence="3 4">
    <name type="scientific">Roseomonas acroporae</name>
    <dbReference type="NCBI Taxonomy" id="2937791"/>
    <lineage>
        <taxon>Bacteria</taxon>
        <taxon>Pseudomonadati</taxon>
        <taxon>Pseudomonadota</taxon>
        <taxon>Alphaproteobacteria</taxon>
        <taxon>Acetobacterales</taxon>
        <taxon>Roseomonadaceae</taxon>
        <taxon>Roseomonas</taxon>
    </lineage>
</organism>
<dbReference type="EMBL" id="JALPRX010000111">
    <property type="protein sequence ID" value="MCK8787218.1"/>
    <property type="molecule type" value="Genomic_DNA"/>
</dbReference>
<dbReference type="AlphaFoldDB" id="A0A9X1YBR9"/>
<dbReference type="Proteomes" id="UP001139516">
    <property type="component" value="Unassembled WGS sequence"/>
</dbReference>
<feature type="signal peptide" evidence="2">
    <location>
        <begin position="1"/>
        <end position="17"/>
    </location>
</feature>
<evidence type="ECO:0000256" key="1">
    <source>
        <dbReference type="SAM" id="MobiDB-lite"/>
    </source>
</evidence>
<keyword evidence="2" id="KW-0732">Signal</keyword>
<evidence type="ECO:0000313" key="4">
    <source>
        <dbReference type="Proteomes" id="UP001139516"/>
    </source>
</evidence>
<feature type="region of interest" description="Disordered" evidence="1">
    <location>
        <begin position="82"/>
        <end position="107"/>
    </location>
</feature>